<gene>
    <name evidence="1" type="ORF">WJ53_23015</name>
</gene>
<dbReference type="EMBL" id="LOZE01000138">
    <property type="protein sequence ID" value="KVM19985.1"/>
    <property type="molecule type" value="Genomic_DNA"/>
</dbReference>
<name>A0AB73FQP1_9BURK</name>
<evidence type="ECO:0000313" key="1">
    <source>
        <dbReference type="EMBL" id="KVM19985.1"/>
    </source>
</evidence>
<sequence>MLVAAMASQGPIACAQAFVLLQGDREGPVTERIVETAQAFQAVFAQRPQVFRRGVRDLLAPITQAPRAGDASA</sequence>
<organism evidence="1 2">
    <name type="scientific">Burkholderia ubonensis</name>
    <dbReference type="NCBI Taxonomy" id="101571"/>
    <lineage>
        <taxon>Bacteria</taxon>
        <taxon>Pseudomonadati</taxon>
        <taxon>Pseudomonadota</taxon>
        <taxon>Betaproteobacteria</taxon>
        <taxon>Burkholderiales</taxon>
        <taxon>Burkholderiaceae</taxon>
        <taxon>Burkholderia</taxon>
        <taxon>Burkholderia cepacia complex</taxon>
    </lineage>
</organism>
<accession>A0AB73FQP1</accession>
<comment type="caution">
    <text evidence="1">The sequence shown here is derived from an EMBL/GenBank/DDBJ whole genome shotgun (WGS) entry which is preliminary data.</text>
</comment>
<reference evidence="1 2" key="1">
    <citation type="submission" date="2015-11" db="EMBL/GenBank/DDBJ databases">
        <title>Expanding the genomic diversity of Burkholderia species for the development of highly accurate diagnostics.</title>
        <authorList>
            <person name="Sahl J."/>
            <person name="Keim P."/>
            <person name="Wagner D."/>
        </authorList>
    </citation>
    <scope>NUCLEOTIDE SEQUENCE [LARGE SCALE GENOMIC DNA]</scope>
    <source>
        <strain evidence="1 2">MSMB2058</strain>
    </source>
</reference>
<dbReference type="RefSeq" id="WP_059724349.1">
    <property type="nucleotide sequence ID" value="NZ_LOYI01000048.1"/>
</dbReference>
<dbReference type="Proteomes" id="UP000061665">
    <property type="component" value="Unassembled WGS sequence"/>
</dbReference>
<proteinExistence type="predicted"/>
<protein>
    <submittedName>
        <fullName evidence="1">Uncharacterized protein</fullName>
    </submittedName>
</protein>
<evidence type="ECO:0000313" key="2">
    <source>
        <dbReference type="Proteomes" id="UP000061665"/>
    </source>
</evidence>
<dbReference type="AlphaFoldDB" id="A0AB73FQP1"/>